<sequence length="51" mass="5776">MQIQVQLRPQIVSTQFALSDGSDKCKAFHLIAAFCIVYYLFDHATHGVYVT</sequence>
<dbReference type="EMBL" id="JAMKOV010000005">
    <property type="protein sequence ID" value="KAI8039895.1"/>
    <property type="molecule type" value="Genomic_DNA"/>
</dbReference>
<dbReference type="AlphaFoldDB" id="A0A9P9YMS2"/>
<accession>A0A9P9YMS2</accession>
<evidence type="ECO:0000313" key="1">
    <source>
        <dbReference type="EMBL" id="KAI8039895.1"/>
    </source>
</evidence>
<dbReference type="Proteomes" id="UP001059596">
    <property type="component" value="Unassembled WGS sequence"/>
</dbReference>
<reference evidence="1" key="1">
    <citation type="journal article" date="2023" name="Genome Biol. Evol.">
        <title>Long-read-based Genome Assembly of Drosophila gunungcola Reveals Fewer Chemosensory Genes in Flower-breeding Species.</title>
        <authorList>
            <person name="Negi A."/>
            <person name="Liao B.Y."/>
            <person name="Yeh S.D."/>
        </authorList>
    </citation>
    <scope>NUCLEOTIDE SEQUENCE</scope>
    <source>
        <strain evidence="1">Sukarami</strain>
    </source>
</reference>
<evidence type="ECO:0000313" key="2">
    <source>
        <dbReference type="Proteomes" id="UP001059596"/>
    </source>
</evidence>
<gene>
    <name evidence="1" type="ORF">M5D96_007320</name>
</gene>
<name>A0A9P9YMS2_9MUSC</name>
<protein>
    <submittedName>
        <fullName evidence="1">Uncharacterized protein</fullName>
    </submittedName>
</protein>
<proteinExistence type="predicted"/>
<organism evidence="1 2">
    <name type="scientific">Drosophila gunungcola</name>
    <name type="common">fruit fly</name>
    <dbReference type="NCBI Taxonomy" id="103775"/>
    <lineage>
        <taxon>Eukaryota</taxon>
        <taxon>Metazoa</taxon>
        <taxon>Ecdysozoa</taxon>
        <taxon>Arthropoda</taxon>
        <taxon>Hexapoda</taxon>
        <taxon>Insecta</taxon>
        <taxon>Pterygota</taxon>
        <taxon>Neoptera</taxon>
        <taxon>Endopterygota</taxon>
        <taxon>Diptera</taxon>
        <taxon>Brachycera</taxon>
        <taxon>Muscomorpha</taxon>
        <taxon>Ephydroidea</taxon>
        <taxon>Drosophilidae</taxon>
        <taxon>Drosophila</taxon>
        <taxon>Sophophora</taxon>
    </lineage>
</organism>
<comment type="caution">
    <text evidence="1">The sequence shown here is derived from an EMBL/GenBank/DDBJ whole genome shotgun (WGS) entry which is preliminary data.</text>
</comment>
<keyword evidence="2" id="KW-1185">Reference proteome</keyword>